<feature type="compositionally biased region" description="Basic and acidic residues" evidence="1">
    <location>
        <begin position="364"/>
        <end position="373"/>
    </location>
</feature>
<sequence>MSFLDIVSKFNQQATSHSQSQSLNPFSERFEQSRSPSPRFSREEYGKPIAGSKTDLRGRKAKTHICREILELCTVIHDVGTYKAKKRDPDDSDDEQDDGTIIVSFGELFQIYTKISDKVVGLLIAAKRRGFVYFDREILFQRRDDDVLIALMKPIEEISKILKDDINQTNQTTAKVEPKPVIGKTKSNKTKCTKSANSINPNDTMTDCTVPIDQADVVLPTTLDVNDEEVVEKTGNEGLDDSDQSTSCCNAEVNGLPEDNEQSCTSPFVEEVNGDELLVTDKELNVDVDAEVSKDEIVEVSKSIKDKTETKVLNESNGNITESESGINESIEVDDVIVREEIENKKRTEVDVSPSISDRIEIPEESEEMRNNSDGENIGEVTEHDVALLPLNEN</sequence>
<feature type="region of interest" description="Disordered" evidence="1">
    <location>
        <begin position="364"/>
        <end position="384"/>
    </location>
</feature>
<dbReference type="GO" id="GO:0035025">
    <property type="term" value="P:positive regulation of Rho protein signal transduction"/>
    <property type="evidence" value="ECO:0007669"/>
    <property type="project" value="InterPro"/>
</dbReference>
<dbReference type="OrthoDB" id="9871914at2759"/>
<dbReference type="GO" id="GO:0003779">
    <property type="term" value="F:actin binding"/>
    <property type="evidence" value="ECO:0007669"/>
    <property type="project" value="InterPro"/>
</dbReference>
<dbReference type="RefSeq" id="XP_025412343.1">
    <property type="nucleotide sequence ID" value="XM_025556558.1"/>
</dbReference>
<name>A0A8B8FP61_9HEMI</name>
<evidence type="ECO:0000313" key="3">
    <source>
        <dbReference type="Proteomes" id="UP000694846"/>
    </source>
</evidence>
<dbReference type="InterPro" id="IPR027817">
    <property type="entry name" value="Costars_dom"/>
</dbReference>
<dbReference type="SMART" id="SM01283">
    <property type="entry name" value="Costars"/>
    <property type="match status" value="1"/>
</dbReference>
<evidence type="ECO:0000256" key="1">
    <source>
        <dbReference type="SAM" id="MobiDB-lite"/>
    </source>
</evidence>
<evidence type="ECO:0000259" key="2">
    <source>
        <dbReference type="SMART" id="SM01283"/>
    </source>
</evidence>
<evidence type="ECO:0000313" key="4">
    <source>
        <dbReference type="RefSeq" id="XP_025412343.1"/>
    </source>
</evidence>
<dbReference type="InterPro" id="IPR026111">
    <property type="entry name" value="Abra"/>
</dbReference>
<dbReference type="InterPro" id="IPR038095">
    <property type="entry name" value="Costars_sf"/>
</dbReference>
<dbReference type="GO" id="GO:0030017">
    <property type="term" value="C:sarcomere"/>
    <property type="evidence" value="ECO:0007669"/>
    <property type="project" value="TreeGrafter"/>
</dbReference>
<feature type="region of interest" description="Disordered" evidence="1">
    <location>
        <begin position="14"/>
        <end position="56"/>
    </location>
</feature>
<reference evidence="4" key="1">
    <citation type="submission" date="2025-08" db="UniProtKB">
        <authorList>
            <consortium name="RefSeq"/>
        </authorList>
    </citation>
    <scope>IDENTIFICATION</scope>
    <source>
        <tissue evidence="4">Whole body</tissue>
    </source>
</reference>
<feature type="domain" description="Costars" evidence="2">
    <location>
        <begin position="63"/>
        <end position="152"/>
    </location>
</feature>
<protein>
    <submittedName>
        <fullName evidence="4">Uncharacterized protein LOC112684851</fullName>
    </submittedName>
</protein>
<dbReference type="Proteomes" id="UP000694846">
    <property type="component" value="Unplaced"/>
</dbReference>
<proteinExistence type="predicted"/>
<dbReference type="AlphaFoldDB" id="A0A8B8FP61"/>
<dbReference type="GO" id="GO:0045944">
    <property type="term" value="P:positive regulation of transcription by RNA polymerase II"/>
    <property type="evidence" value="ECO:0007669"/>
    <property type="project" value="TreeGrafter"/>
</dbReference>
<dbReference type="PANTHER" id="PTHR22739:SF7">
    <property type="entry name" value="EG:152A3.3 PROTEIN-RELATED"/>
    <property type="match status" value="1"/>
</dbReference>
<dbReference type="Pfam" id="PF14705">
    <property type="entry name" value="Costars"/>
    <property type="match status" value="1"/>
</dbReference>
<dbReference type="GeneID" id="112684851"/>
<dbReference type="Gene3D" id="1.10.10.1540">
    <property type="entry name" value="Costar domain"/>
    <property type="match status" value="1"/>
</dbReference>
<feature type="compositionally biased region" description="Polar residues" evidence="1">
    <location>
        <begin position="14"/>
        <end position="25"/>
    </location>
</feature>
<gene>
    <name evidence="4" type="primary">LOC112684851</name>
</gene>
<accession>A0A8B8FP61</accession>
<organism evidence="3 4">
    <name type="scientific">Sipha flava</name>
    <name type="common">yellow sugarcane aphid</name>
    <dbReference type="NCBI Taxonomy" id="143950"/>
    <lineage>
        <taxon>Eukaryota</taxon>
        <taxon>Metazoa</taxon>
        <taxon>Ecdysozoa</taxon>
        <taxon>Arthropoda</taxon>
        <taxon>Hexapoda</taxon>
        <taxon>Insecta</taxon>
        <taxon>Pterygota</taxon>
        <taxon>Neoptera</taxon>
        <taxon>Paraneoptera</taxon>
        <taxon>Hemiptera</taxon>
        <taxon>Sternorrhyncha</taxon>
        <taxon>Aphidomorpha</taxon>
        <taxon>Aphidoidea</taxon>
        <taxon>Aphididae</taxon>
        <taxon>Sipha</taxon>
    </lineage>
</organism>
<keyword evidence="3" id="KW-1185">Reference proteome</keyword>
<dbReference type="PANTHER" id="PTHR22739">
    <property type="entry name" value="STRIATED MUSCLE ACTIVATOR OF RHO-DEPENDENT SIGNALING-RELATED"/>
    <property type="match status" value="1"/>
</dbReference>